<evidence type="ECO:0000313" key="2">
    <source>
        <dbReference type="Proteomes" id="UP000004508"/>
    </source>
</evidence>
<dbReference type="Proteomes" id="UP000004508">
    <property type="component" value="Unassembled WGS sequence"/>
</dbReference>
<name>D6TUR7_KTERA</name>
<evidence type="ECO:0000313" key="1">
    <source>
        <dbReference type="EMBL" id="EFH85243.1"/>
    </source>
</evidence>
<proteinExistence type="predicted"/>
<organism evidence="1 2">
    <name type="scientific">Ktedonobacter racemifer DSM 44963</name>
    <dbReference type="NCBI Taxonomy" id="485913"/>
    <lineage>
        <taxon>Bacteria</taxon>
        <taxon>Bacillati</taxon>
        <taxon>Chloroflexota</taxon>
        <taxon>Ktedonobacteria</taxon>
        <taxon>Ktedonobacterales</taxon>
        <taxon>Ktedonobacteraceae</taxon>
        <taxon>Ktedonobacter</taxon>
    </lineage>
</organism>
<gene>
    <name evidence="1" type="ORF">Krac_6425</name>
</gene>
<dbReference type="AlphaFoldDB" id="D6TUR7"/>
<dbReference type="EMBL" id="ADVG01000003">
    <property type="protein sequence ID" value="EFH85243.1"/>
    <property type="molecule type" value="Genomic_DNA"/>
</dbReference>
<reference evidence="1 2" key="1">
    <citation type="journal article" date="2011" name="Stand. Genomic Sci.">
        <title>Non-contiguous finished genome sequence and contextual data of the filamentous soil bacterium Ktedonobacter racemifer type strain (SOSP1-21).</title>
        <authorList>
            <person name="Chang Y.J."/>
            <person name="Land M."/>
            <person name="Hauser L."/>
            <person name="Chertkov O."/>
            <person name="Del Rio T.G."/>
            <person name="Nolan M."/>
            <person name="Copeland A."/>
            <person name="Tice H."/>
            <person name="Cheng J.F."/>
            <person name="Lucas S."/>
            <person name="Han C."/>
            <person name="Goodwin L."/>
            <person name="Pitluck S."/>
            <person name="Ivanova N."/>
            <person name="Ovchinikova G."/>
            <person name="Pati A."/>
            <person name="Chen A."/>
            <person name="Palaniappan K."/>
            <person name="Mavromatis K."/>
            <person name="Liolios K."/>
            <person name="Brettin T."/>
            <person name="Fiebig A."/>
            <person name="Rohde M."/>
            <person name="Abt B."/>
            <person name="Goker M."/>
            <person name="Detter J.C."/>
            <person name="Woyke T."/>
            <person name="Bristow J."/>
            <person name="Eisen J.A."/>
            <person name="Markowitz V."/>
            <person name="Hugenholtz P."/>
            <person name="Kyrpides N.C."/>
            <person name="Klenk H.P."/>
            <person name="Lapidus A."/>
        </authorList>
    </citation>
    <scope>NUCLEOTIDE SEQUENCE [LARGE SCALE GENOMIC DNA]</scope>
    <source>
        <strain evidence="2">DSM 44963</strain>
    </source>
</reference>
<sequence length="179" mass="21389">MSLPQLTSCEKSHNCCHCFPQNVSFPYRIPTKHVFVLQRVPGLVMAESADTLLCARWVQWRWVQRQELWEERHDWWDPTWRLRRRGVCREIPEMVSLRFLSWISYSHETQRGVMGKRRRRYCRRRGVLGCGAQGFVVNRLVDTAGRRGRRWRGRHWPDHQGGSCGGSWKRHVFFLGRQA</sequence>
<protein>
    <submittedName>
        <fullName evidence="1">Uncharacterized protein</fullName>
    </submittedName>
</protein>
<accession>D6TUR7</accession>
<dbReference type="InParanoid" id="D6TUR7"/>
<dbReference type="STRING" id="485913.Krac_6425"/>
<comment type="caution">
    <text evidence="1">The sequence shown here is derived from an EMBL/GenBank/DDBJ whole genome shotgun (WGS) entry which is preliminary data.</text>
</comment>
<keyword evidence="2" id="KW-1185">Reference proteome</keyword>